<dbReference type="EMBL" id="CP070619">
    <property type="protein sequence ID" value="QSE88117.1"/>
    <property type="molecule type" value="Genomic_DNA"/>
</dbReference>
<evidence type="ECO:0000313" key="2">
    <source>
        <dbReference type="Proteomes" id="UP000662986"/>
    </source>
</evidence>
<proteinExistence type="predicted"/>
<sequence>MDQETLQDCLAHCSGRDIVVNEPTGRVGNRAYWILRDGNIDVSAYTRQMRDQPGTRVVPEYVGIYAHEGALGQLTPAFARQLAVVLNAAADVAESGEISTTPTHSGTWPDADMSLRVGQVWGDNDPRVKGRTVKVEAIEGEKALCRVLAAPFDSPESRTGHATRISVRRFRPTSTGYRLIREADGTLVEEV</sequence>
<reference evidence="1 2" key="2">
    <citation type="journal article" date="2022" name="Arch. Microbiol.">
        <title>Rhodococcus pseudokoreensis sp. nov. isolated from the rhizosphere of young M26 apple rootstocks.</title>
        <authorList>
            <person name="Kampfer P."/>
            <person name="Glaeser S.P."/>
            <person name="Blom J."/>
            <person name="Wolf J."/>
            <person name="Benning S."/>
            <person name="Schloter M."/>
            <person name="Neumann-Schaal M."/>
        </authorList>
    </citation>
    <scope>NUCLEOTIDE SEQUENCE [LARGE SCALE GENOMIC DNA]</scope>
    <source>
        <strain evidence="1 2">R79</strain>
    </source>
</reference>
<accession>A0A974VZU6</accession>
<evidence type="ECO:0000313" key="1">
    <source>
        <dbReference type="EMBL" id="QSE88117.1"/>
    </source>
</evidence>
<dbReference type="Proteomes" id="UP000662986">
    <property type="component" value="Chromosome"/>
</dbReference>
<name>A0A974VZU6_9NOCA</name>
<gene>
    <name evidence="1" type="ORF">JWS13_05485</name>
</gene>
<keyword evidence="2" id="KW-1185">Reference proteome</keyword>
<organism evidence="1 2">
    <name type="scientific">Rhodococcus pseudokoreensis</name>
    <dbReference type="NCBI Taxonomy" id="2811421"/>
    <lineage>
        <taxon>Bacteria</taxon>
        <taxon>Bacillati</taxon>
        <taxon>Actinomycetota</taxon>
        <taxon>Actinomycetes</taxon>
        <taxon>Mycobacteriales</taxon>
        <taxon>Nocardiaceae</taxon>
        <taxon>Rhodococcus</taxon>
    </lineage>
</organism>
<reference evidence="1 2" key="1">
    <citation type="journal article" date="2021" name="Microbiol. Resour. Announc.">
        <title>Complete Genome Sequences of Two Rhodococcus sp. Strains with Large and Linear Chromosomes, Isolated from Apple Rhizosphere.</title>
        <authorList>
            <person name="Benning S."/>
            <person name="Brugnone N."/>
            <person name="Siani R."/>
            <person name="Kublik S."/>
            <person name="Schloter M."/>
            <person name="Rad V."/>
        </authorList>
    </citation>
    <scope>NUCLEOTIDE SEQUENCE [LARGE SCALE GENOMIC DNA]</scope>
    <source>
        <strain evidence="1 2">R79</strain>
    </source>
</reference>
<protein>
    <submittedName>
        <fullName evidence="1">Uncharacterized protein</fullName>
    </submittedName>
</protein>